<dbReference type="PANTHER" id="PTHR13812">
    <property type="entry name" value="KETIMINE REDUCTASE MU-CRYSTALLIN"/>
    <property type="match status" value="1"/>
</dbReference>
<dbReference type="SUPFAM" id="SSF51735">
    <property type="entry name" value="NAD(P)-binding Rossmann-fold domains"/>
    <property type="match status" value="1"/>
</dbReference>
<proteinExistence type="predicted"/>
<dbReference type="EMBL" id="AOPO01000003">
    <property type="protein sequence ID" value="ELY21987.1"/>
    <property type="molecule type" value="Genomic_DNA"/>
</dbReference>
<dbReference type="AlphaFoldDB" id="L9UB93"/>
<dbReference type="Pfam" id="PF02423">
    <property type="entry name" value="OCD_Mu_crystall"/>
    <property type="match status" value="1"/>
</dbReference>
<dbReference type="Gene3D" id="3.30.1780.10">
    <property type="entry name" value="ornithine cyclodeaminase, domain 1"/>
    <property type="match status" value="1"/>
</dbReference>
<accession>L9UB93</accession>
<dbReference type="PIRSF" id="PIRSF001439">
    <property type="entry name" value="CryM"/>
    <property type="match status" value="1"/>
</dbReference>
<comment type="caution">
    <text evidence="1">The sequence shown here is derived from an EMBL/GenBank/DDBJ whole genome shotgun (WGS) entry which is preliminary data.</text>
</comment>
<gene>
    <name evidence="1" type="ORF">HALTITAN_1110</name>
</gene>
<dbReference type="GO" id="GO:0005737">
    <property type="term" value="C:cytoplasm"/>
    <property type="evidence" value="ECO:0007669"/>
    <property type="project" value="TreeGrafter"/>
</dbReference>
<protein>
    <submittedName>
        <fullName evidence="1">Ornithine cyclodeaminase/mu-crystallin</fullName>
    </submittedName>
</protein>
<dbReference type="GO" id="GO:0016639">
    <property type="term" value="F:oxidoreductase activity, acting on the CH-NH2 group of donors, NAD or NADP as acceptor"/>
    <property type="evidence" value="ECO:0007669"/>
    <property type="project" value="InterPro"/>
</dbReference>
<dbReference type="PATRIC" id="fig|1204738.3.peg.1657"/>
<sequence>MFKVIRGIEISNYLDQETESVLKIVEETYLMHKNGFTNNPDSYFLKFPDNDKDRIIALPASINDPNIQIAGIKWIASYPGNIEKNLQRASATMILNDYRTGYPLALLEASQISAHRTAASGAITVGALSERGREINTVTLVGCGVLGQKTIHYLVSLGFDIKELMVYDLNEKYAERFVEKNDQFEKCRISSTLKEAFESDLIILTTTSVEPYINVGDIDIKRQIILNISLRDLHPIIIENSLNVVDDIDHCLKAQTSCHLTEQKLGNRDFINAVIADVLDGSFEDDTSKPIVISPFGLGVLDLALAYHIYKYKYDDASTVDIEGFLPDMKRL</sequence>
<dbReference type="InterPro" id="IPR036291">
    <property type="entry name" value="NAD(P)-bd_dom_sf"/>
</dbReference>
<dbReference type="Gene3D" id="3.40.50.720">
    <property type="entry name" value="NAD(P)-binding Rossmann-like Domain"/>
    <property type="match status" value="1"/>
</dbReference>
<name>L9UB93_9GAMM</name>
<reference evidence="1 2" key="1">
    <citation type="journal article" date="2013" name="Genome Announc.">
        <title>Draft Genome of the Marine Gammaproteobacterium Halomonas titanicae.</title>
        <authorList>
            <person name="Sanchez-Porro C."/>
            <person name="de la Haba R.R."/>
            <person name="Cruz-Hernandez N."/>
            <person name="Gonzalez J.M."/>
            <person name="Reyes-Guirao C."/>
            <person name="Navarro-Sampedro L."/>
            <person name="Carballo M."/>
            <person name="Ventosa A."/>
        </authorList>
    </citation>
    <scope>NUCLEOTIDE SEQUENCE [LARGE SCALE GENOMIC DNA]</scope>
    <source>
        <strain evidence="1 2">BH1</strain>
    </source>
</reference>
<organism evidence="1 2">
    <name type="scientific">Vreelandella titanicae BH1</name>
    <dbReference type="NCBI Taxonomy" id="1204738"/>
    <lineage>
        <taxon>Bacteria</taxon>
        <taxon>Pseudomonadati</taxon>
        <taxon>Pseudomonadota</taxon>
        <taxon>Gammaproteobacteria</taxon>
        <taxon>Oceanospirillales</taxon>
        <taxon>Halomonadaceae</taxon>
        <taxon>Vreelandella</taxon>
    </lineage>
</organism>
<dbReference type="InterPro" id="IPR023401">
    <property type="entry name" value="ODC_N"/>
</dbReference>
<dbReference type="InterPro" id="IPR003462">
    <property type="entry name" value="ODC_Mu_crystall"/>
</dbReference>
<dbReference type="RefSeq" id="WP_009286817.1">
    <property type="nucleotide sequence ID" value="NZ_AOPO01000003.1"/>
</dbReference>
<dbReference type="GO" id="GO:0019290">
    <property type="term" value="P:siderophore biosynthetic process"/>
    <property type="evidence" value="ECO:0007669"/>
    <property type="project" value="InterPro"/>
</dbReference>
<dbReference type="PANTHER" id="PTHR13812:SF19">
    <property type="entry name" value="KETIMINE REDUCTASE MU-CRYSTALLIN"/>
    <property type="match status" value="1"/>
</dbReference>
<dbReference type="NCBIfam" id="TIGR03944">
    <property type="entry name" value="dehyd_SbnB_fam"/>
    <property type="match status" value="1"/>
</dbReference>
<evidence type="ECO:0000313" key="1">
    <source>
        <dbReference type="EMBL" id="ELY21987.1"/>
    </source>
</evidence>
<evidence type="ECO:0000313" key="2">
    <source>
        <dbReference type="Proteomes" id="UP000011651"/>
    </source>
</evidence>
<dbReference type="InterPro" id="IPR023866">
    <property type="entry name" value="SbnB"/>
</dbReference>
<dbReference type="Proteomes" id="UP000011651">
    <property type="component" value="Unassembled WGS sequence"/>
</dbReference>